<feature type="region of interest" description="Disordered" evidence="1">
    <location>
        <begin position="1"/>
        <end position="92"/>
    </location>
</feature>
<feature type="compositionally biased region" description="Acidic residues" evidence="1">
    <location>
        <begin position="48"/>
        <end position="84"/>
    </location>
</feature>
<reference evidence="4" key="1">
    <citation type="submission" date="2016-10" db="EMBL/GenBank/DDBJ databases">
        <authorList>
            <person name="Varghese N."/>
            <person name="Submissions S."/>
        </authorList>
    </citation>
    <scope>NUCLEOTIDE SEQUENCE [LARGE SCALE GENOMIC DNA]</scope>
    <source>
        <strain evidence="4">CGMCC 1.7736</strain>
    </source>
</reference>
<dbReference type="OrthoDB" id="157634at2157"/>
<dbReference type="RefSeq" id="WP_089809279.1">
    <property type="nucleotide sequence ID" value="NZ_FOYT01000002.1"/>
</dbReference>
<feature type="domain" description="DUF7573" evidence="2">
    <location>
        <begin position="91"/>
        <end position="129"/>
    </location>
</feature>
<evidence type="ECO:0000313" key="3">
    <source>
        <dbReference type="EMBL" id="SFR62483.1"/>
    </source>
</evidence>
<evidence type="ECO:0000313" key="4">
    <source>
        <dbReference type="Proteomes" id="UP000198531"/>
    </source>
</evidence>
<organism evidence="3 4">
    <name type="scientific">Halogeometricum rufum</name>
    <dbReference type="NCBI Taxonomy" id="553469"/>
    <lineage>
        <taxon>Archaea</taxon>
        <taxon>Methanobacteriati</taxon>
        <taxon>Methanobacteriota</taxon>
        <taxon>Stenosarchaea group</taxon>
        <taxon>Halobacteria</taxon>
        <taxon>Halobacteriales</taxon>
        <taxon>Haloferacaceae</taxon>
        <taxon>Halogeometricum</taxon>
    </lineage>
</organism>
<keyword evidence="4" id="KW-1185">Reference proteome</keyword>
<name>A0A1I6I6Z3_9EURY</name>
<evidence type="ECO:0000256" key="1">
    <source>
        <dbReference type="SAM" id="MobiDB-lite"/>
    </source>
</evidence>
<feature type="compositionally biased region" description="Low complexity" evidence="1">
    <location>
        <begin position="33"/>
        <end position="47"/>
    </location>
</feature>
<evidence type="ECO:0000259" key="2">
    <source>
        <dbReference type="Pfam" id="PF24458"/>
    </source>
</evidence>
<accession>A0A1I6I6Z3</accession>
<dbReference type="Proteomes" id="UP000198531">
    <property type="component" value="Unassembled WGS sequence"/>
</dbReference>
<gene>
    <name evidence="3" type="ORF">SAMN04487947_2977</name>
</gene>
<proteinExistence type="predicted"/>
<protein>
    <recommendedName>
        <fullName evidence="2">DUF7573 domain-containing protein</fullName>
    </recommendedName>
</protein>
<feature type="compositionally biased region" description="Acidic residues" evidence="1">
    <location>
        <begin position="17"/>
        <end position="32"/>
    </location>
</feature>
<dbReference type="EMBL" id="FOYT01000002">
    <property type="protein sequence ID" value="SFR62483.1"/>
    <property type="molecule type" value="Genomic_DNA"/>
</dbReference>
<sequence length="129" mass="12956">MTENRSLDDFLGGDAATDGESDGGDESAEDADGPPADDGATADAADGPAEDAAEESSEDAGNEPAEDAADESVGDAAEGEETGDAPDVSPAVATYRWDPAGVACPACGETVDRLWLDDGEQVCADCKAW</sequence>
<dbReference type="AlphaFoldDB" id="A0A1I6I6Z3"/>
<dbReference type="InterPro" id="IPR055995">
    <property type="entry name" value="DUF7573"/>
</dbReference>
<dbReference type="Pfam" id="PF24458">
    <property type="entry name" value="DUF7573"/>
    <property type="match status" value="1"/>
</dbReference>